<feature type="non-terminal residue" evidence="2">
    <location>
        <position position="1"/>
    </location>
</feature>
<gene>
    <name evidence="2" type="ORF">Tci_560252</name>
</gene>
<accession>A0A699IV66</accession>
<protein>
    <submittedName>
        <fullName evidence="2">Uncharacterized protein</fullName>
    </submittedName>
</protein>
<dbReference type="EMBL" id="BKCJ010336876">
    <property type="protein sequence ID" value="GEZ88279.1"/>
    <property type="molecule type" value="Genomic_DNA"/>
</dbReference>
<proteinExistence type="predicted"/>
<reference evidence="2" key="1">
    <citation type="journal article" date="2019" name="Sci. Rep.">
        <title>Draft genome of Tanacetum cinerariifolium, the natural source of mosquito coil.</title>
        <authorList>
            <person name="Yamashiro T."/>
            <person name="Shiraishi A."/>
            <person name="Satake H."/>
            <person name="Nakayama K."/>
        </authorList>
    </citation>
    <scope>NUCLEOTIDE SEQUENCE</scope>
</reference>
<evidence type="ECO:0000256" key="1">
    <source>
        <dbReference type="SAM" id="MobiDB-lite"/>
    </source>
</evidence>
<comment type="caution">
    <text evidence="2">The sequence shown here is derived from an EMBL/GenBank/DDBJ whole genome shotgun (WGS) entry which is preliminary data.</text>
</comment>
<evidence type="ECO:0000313" key="2">
    <source>
        <dbReference type="EMBL" id="GEZ88279.1"/>
    </source>
</evidence>
<organism evidence="2">
    <name type="scientific">Tanacetum cinerariifolium</name>
    <name type="common">Dalmatian daisy</name>
    <name type="synonym">Chrysanthemum cinerariifolium</name>
    <dbReference type="NCBI Taxonomy" id="118510"/>
    <lineage>
        <taxon>Eukaryota</taxon>
        <taxon>Viridiplantae</taxon>
        <taxon>Streptophyta</taxon>
        <taxon>Embryophyta</taxon>
        <taxon>Tracheophyta</taxon>
        <taxon>Spermatophyta</taxon>
        <taxon>Magnoliopsida</taxon>
        <taxon>eudicotyledons</taxon>
        <taxon>Gunneridae</taxon>
        <taxon>Pentapetalae</taxon>
        <taxon>asterids</taxon>
        <taxon>campanulids</taxon>
        <taxon>Asterales</taxon>
        <taxon>Asteraceae</taxon>
        <taxon>Asteroideae</taxon>
        <taxon>Anthemideae</taxon>
        <taxon>Anthemidinae</taxon>
        <taxon>Tanacetum</taxon>
    </lineage>
</organism>
<name>A0A699IV66_TANCI</name>
<dbReference type="AlphaFoldDB" id="A0A699IV66"/>
<sequence length="600" mass="69885">GCYILGGHTSDRAEGNLNLEELSALCTNLLNIILALETDKDAQAKEILTLKARIKKLEKRCKRSISHHMACLRSVSLLSKNKKLSKKESISKQGSKNAKSGPTKDDSAELDADIDVYMEYMDIEEAMNEGRQSTIDTARPYVSTARQEHTTAGPTTPPTTTTIFDDEEMNLANTLIKLKDDKAKGVAFKDSKDTDRPTRSILTLKPLPKIDPKDKGKEFQAKVERERQREEQASMNYIANLYDEVQVRIDVDYELAVRWTLKEQEKYNVVEKAKLLVEYFERRKKQLSEERVVAIRNKPPNKTQLRRLMTTYLKNKGRFTHIQLNKKSFKDIQGIYMKEQELVTDFVPIGSEEDERRIRDVNKKAKEESSDKGVDIIKKRKARSRMKRMSKRQKTDVDLEEEKKLKSFLKIVPDEEGVIDYEVLDKRFLMIKWESKFYHYDIHGAEGIYYKIFKSNGNSRWIKTFSKMVTSFDRLDLADLVMQRFETTTPEGVDLILLGDLRAMFEANADDELWQNQEEWSPRSWNFYENYRVYILILEDGNEIYILAERRYPLNIKTLERMLSLRLIVESACDVAYDLLRFIQKQIDESGGYDIGEKDL</sequence>
<feature type="region of interest" description="Disordered" evidence="1">
    <location>
        <begin position="83"/>
        <end position="108"/>
    </location>
</feature>